<keyword evidence="4" id="KW-1185">Reference proteome</keyword>
<protein>
    <recommendedName>
        <fullName evidence="1">DUF397 domain-containing protein</fullName>
    </recommendedName>
</protein>
<dbReference type="EMBL" id="JAMTCP010000003">
    <property type="protein sequence ID" value="MCP2257238.1"/>
    <property type="molecule type" value="Genomic_DNA"/>
</dbReference>
<dbReference type="EMBL" id="JAMTCP010000001">
    <property type="protein sequence ID" value="MCP2256664.1"/>
    <property type="molecule type" value="Genomic_DNA"/>
</dbReference>
<evidence type="ECO:0000313" key="2">
    <source>
        <dbReference type="EMBL" id="MCP2256664.1"/>
    </source>
</evidence>
<proteinExistence type="predicted"/>
<evidence type="ECO:0000313" key="3">
    <source>
        <dbReference type="EMBL" id="MCP2257238.1"/>
    </source>
</evidence>
<dbReference type="InterPro" id="IPR007278">
    <property type="entry name" value="DUF397"/>
</dbReference>
<comment type="caution">
    <text evidence="2">The sequence shown here is derived from an EMBL/GenBank/DDBJ whole genome shotgun (WGS) entry which is preliminary data.</text>
</comment>
<evidence type="ECO:0000259" key="1">
    <source>
        <dbReference type="Pfam" id="PF04149"/>
    </source>
</evidence>
<feature type="domain" description="DUF397" evidence="1">
    <location>
        <begin position="24"/>
        <end position="79"/>
    </location>
</feature>
<reference evidence="2 4" key="1">
    <citation type="submission" date="2022-06" db="EMBL/GenBank/DDBJ databases">
        <title>Genomic Encyclopedia of Archaeal and Bacterial Type Strains, Phase II (KMG-II): from individual species to whole genera.</title>
        <authorList>
            <person name="Goeker M."/>
        </authorList>
    </citation>
    <scope>NUCLEOTIDE SEQUENCE [LARGE SCALE GENOMIC DNA]</scope>
    <source>
        <strain evidence="2 4">DSM 40477</strain>
    </source>
</reference>
<dbReference type="RefSeq" id="WP_253667637.1">
    <property type="nucleotide sequence ID" value="NZ_JAMTCP010000001.1"/>
</dbReference>
<accession>A0ABT1HMC3</accession>
<organism evidence="2 4">
    <name type="scientific">Streptoalloteichus tenebrarius (strain ATCC 17920 / DSM 40477 / JCM 4838 / CBS 697.72 / NBRC 16177 / NCIMB 11028 / NRRL B-12390 / A12253. 1 / ISP 5477)</name>
    <name type="common">Streptomyces tenebrarius</name>
    <dbReference type="NCBI Taxonomy" id="1933"/>
    <lineage>
        <taxon>Bacteria</taxon>
        <taxon>Bacillati</taxon>
        <taxon>Actinomycetota</taxon>
        <taxon>Actinomycetes</taxon>
        <taxon>Pseudonocardiales</taxon>
        <taxon>Pseudonocardiaceae</taxon>
        <taxon>Streptoalloteichus</taxon>
    </lineage>
</organism>
<dbReference type="Pfam" id="PF04149">
    <property type="entry name" value="DUF397"/>
    <property type="match status" value="1"/>
</dbReference>
<evidence type="ECO:0000313" key="4">
    <source>
        <dbReference type="Proteomes" id="UP001205311"/>
    </source>
</evidence>
<name>A0ABT1HMC3_STRSD</name>
<gene>
    <name evidence="2" type="ORF">LX15_000347</name>
    <name evidence="3" type="ORF">LX15_000923</name>
</gene>
<dbReference type="Proteomes" id="UP001205311">
    <property type="component" value="Unassembled WGS sequence"/>
</dbReference>
<sequence length="87" mass="9345">MAAQPSNPYNEIDDAQYQAVVEASYQKSSYSSGNGGCLSFAVVGGLIGLQDDKLDEAERKRRTLVFTPQEMAAFIAGAKAGEFDHLV</sequence>